<organism evidence="3 4">
    <name type="scientific">Cylindrotheca closterium</name>
    <dbReference type="NCBI Taxonomy" id="2856"/>
    <lineage>
        <taxon>Eukaryota</taxon>
        <taxon>Sar</taxon>
        <taxon>Stramenopiles</taxon>
        <taxon>Ochrophyta</taxon>
        <taxon>Bacillariophyta</taxon>
        <taxon>Bacillariophyceae</taxon>
        <taxon>Bacillariophycidae</taxon>
        <taxon>Bacillariales</taxon>
        <taxon>Bacillariaceae</taxon>
        <taxon>Cylindrotheca</taxon>
    </lineage>
</organism>
<feature type="coiled-coil region" evidence="1">
    <location>
        <begin position="1130"/>
        <end position="1266"/>
    </location>
</feature>
<comment type="caution">
    <text evidence="3">The sequence shown here is derived from an EMBL/GenBank/DDBJ whole genome shotgun (WGS) entry which is preliminary data.</text>
</comment>
<evidence type="ECO:0000256" key="2">
    <source>
        <dbReference type="SAM" id="MobiDB-lite"/>
    </source>
</evidence>
<sequence>MADSKAMLPKLSQNWADAKKFNAQRVLRRLKAESGDLDSKENLDHNMNTVFHQQSDSQPTITRPAIAVSVTMSEDEEDQTIPGRSASDNDTTNVSAWAMMEHYDWSRDAASKRSVSSNREEETHSSQISGTEEDARELDVGIPENHLLTTTMIEWQENDNGELIEPSIHDDSSSNESVAISQTGSASFSGQIGLIEGIVTGVSDTKQEIRVYNSKTDISQSTATRVREKRDFHPGHSALAVQMSFEQDDGSSHGNFHNDDVGNFDESITSNNDGKVSVLSIQSSLFPANKVASKQHNKDNVDNQRTCYLSKIEKLENDLRNQKKSTATVQSKLKDRVVELEQALRVTAATPRGTVVQENPLKTLLDRNQTLVKEVRFADQTCVELSSRVTSLEEEKKALLERVEQLERENAELKVGRQHTEGYGNDKKDSREVEFSGLNGKKPSNTVANTESLISASNDLCAEMSRVSKENNSWRQQVVSMQNQLDTYKQELEEERKKSQLHKNQLTEGVKSAESFGSSMGDDARKLQLLSFEQELKREKAVVASLKKELITLRTMQQDNPEFCGGQGDFETMQLVSGALSEMQQRYAGLEDRVLPIFDVYISRLGHLTKKVEVLKSSLHFEAEPQPIMIKNRQHRTTISGSFLSTPSTKEDVLELMEEARIPGDSHIDFHDDDSSIRFEDISNFAIDDDTLGSVTKNRSITTDEGHTRWKEQLEAVLHECNRVKKRSTELRDEIVRQKSTIEVLEGENGKLSLQSSRKSEEIEMVEQALLEARKVIAELEDRFREANDENENSLKSLREKDVNIALLQKSVQRSESDCTMEETKRQILEKRTSELEVCLEEKTKMLDEATQLSSTYKAKNAQLTIELSKTREEVRESVDSAISELQVSLKEANEYIEDLKIKNQEAIDDLSEAVEFNTSQKKQIDELQAEKKKRASDVEDSILESQCSLETIRRERAELRSKLSKRDAELSGLREMFTKYKETSQIQLDKRLKLVQTLQSEKADVLFHCENLHIMRREFLGLIMSIDLFDNFTTEVAADQSEGFKDCKSIHLENEILFWRDILQHVGGVLRALPKRNKDYSEAVDKIESLTNRMAVLKKSENDCKVTLSQERKQNDKLCSLLGQAEFEMERSALQIQEMSAALSHLQQNEAKLSEKIRTREKEYSSCSEQLVSLQKEVSNERKEIQKEKIELEETLKEQESQLVETTAELSATKSELEKIMDYQQSQATIISSQEEKIMASESKCKRLREYIQKLTKKCEEWEKSYDQQFKCIEKLRRKNTKVLDKGSEIAKKYHKLKADAQRKRTSHHSDREKWSSERSNIQAVHIQLEEELDLIAKELNLRWHSLHQLLFSHHLGELVKLRLSKQHAKCLDQISAASGTLELAGASVEDLTQGDEALVAASKWCGAADGLICTYDGCDDAGNHKAAIRLAVQSVSRGVSGVQIAVLASADDLVEDVDNDGIAGALGSFFRDSPKVPPTLTRSLASSPYTLRHGELFGKPESSPDFSPLVGGLRREPIITEEYTMRGVRVDPFIISNSQASSSIRTSRHAIGEAAALLAISSIALPKVAACISSQTGSQKVSTEEWNDEFARMDESAMSGKGSSLFSQEMVVDDTERLADWLASKWAPAVLRTYDIAAIRIGGRPVYAKRLDSGMVEIVWQELVDFQSRVIGRMILEVRSNGIEAKRGPGDATDGFGSISVKQLPGEEVLVNRLADAAAQAVDKGLARKARSKAIATAVKPAPVRVTTLESSGAVDGPVKEAVSETGPRKAGARRSTPRRRKTAGNDSSEA</sequence>
<feature type="compositionally biased region" description="Basic residues" evidence="2">
    <location>
        <begin position="1773"/>
        <end position="1785"/>
    </location>
</feature>
<reference evidence="3" key="1">
    <citation type="submission" date="2023-08" db="EMBL/GenBank/DDBJ databases">
        <authorList>
            <person name="Audoor S."/>
            <person name="Bilcke G."/>
        </authorList>
    </citation>
    <scope>NUCLEOTIDE SEQUENCE</scope>
</reference>
<feature type="coiled-coil region" evidence="1">
    <location>
        <begin position="883"/>
        <end position="910"/>
    </location>
</feature>
<dbReference type="EMBL" id="CAKOGP040001721">
    <property type="protein sequence ID" value="CAJ1946989.1"/>
    <property type="molecule type" value="Genomic_DNA"/>
</dbReference>
<dbReference type="Proteomes" id="UP001295423">
    <property type="component" value="Unassembled WGS sequence"/>
</dbReference>
<feature type="coiled-coil region" evidence="1">
    <location>
        <begin position="298"/>
        <end position="332"/>
    </location>
</feature>
<feature type="region of interest" description="Disordered" evidence="2">
    <location>
        <begin position="417"/>
        <end position="446"/>
    </location>
</feature>
<feature type="coiled-coil region" evidence="1">
    <location>
        <begin position="471"/>
        <end position="549"/>
    </location>
</feature>
<feature type="region of interest" description="Disordered" evidence="2">
    <location>
        <begin position="112"/>
        <end position="138"/>
    </location>
</feature>
<keyword evidence="1" id="KW-0175">Coiled coil</keyword>
<evidence type="ECO:0000313" key="4">
    <source>
        <dbReference type="Proteomes" id="UP001295423"/>
    </source>
</evidence>
<dbReference type="PANTHER" id="PTHR43977">
    <property type="entry name" value="STRUCTURAL MAINTENANCE OF CHROMOSOMES PROTEIN 3"/>
    <property type="match status" value="1"/>
</dbReference>
<evidence type="ECO:0000256" key="1">
    <source>
        <dbReference type="SAM" id="Coils"/>
    </source>
</evidence>
<feature type="coiled-coil region" evidence="1">
    <location>
        <begin position="382"/>
        <end position="416"/>
    </location>
</feature>
<protein>
    <submittedName>
        <fullName evidence="3">Uncharacterized protein</fullName>
    </submittedName>
</protein>
<feature type="region of interest" description="Disordered" evidence="2">
    <location>
        <begin position="1751"/>
        <end position="1793"/>
    </location>
</feature>
<proteinExistence type="predicted"/>
<gene>
    <name evidence="3" type="ORF">CYCCA115_LOCUS10929</name>
</gene>
<accession>A0AAD2JGF6</accession>
<evidence type="ECO:0000313" key="3">
    <source>
        <dbReference type="EMBL" id="CAJ1946989.1"/>
    </source>
</evidence>
<feature type="region of interest" description="Disordered" evidence="2">
    <location>
        <begin position="71"/>
        <end position="91"/>
    </location>
</feature>
<keyword evidence="4" id="KW-1185">Reference proteome</keyword>
<name>A0AAD2JGF6_9STRA</name>
<feature type="coiled-coil region" evidence="1">
    <location>
        <begin position="714"/>
        <end position="801"/>
    </location>
</feature>
<feature type="compositionally biased region" description="Basic and acidic residues" evidence="2">
    <location>
        <begin position="417"/>
        <end position="434"/>
    </location>
</feature>